<evidence type="ECO:0000259" key="3">
    <source>
        <dbReference type="Pfam" id="PF13649"/>
    </source>
</evidence>
<evidence type="ECO:0000256" key="1">
    <source>
        <dbReference type="ARBA" id="ARBA00022603"/>
    </source>
</evidence>
<organism evidence="4 5">
    <name type="scientific">Lysinibacillus sphaericus</name>
    <name type="common">Bacillus sphaericus</name>
    <dbReference type="NCBI Taxonomy" id="1421"/>
    <lineage>
        <taxon>Bacteria</taxon>
        <taxon>Bacillati</taxon>
        <taxon>Bacillota</taxon>
        <taxon>Bacilli</taxon>
        <taxon>Bacillales</taxon>
        <taxon>Bacillaceae</taxon>
        <taxon>Lysinibacillus</taxon>
    </lineage>
</organism>
<dbReference type="SUPFAM" id="SSF53335">
    <property type="entry name" value="S-adenosyl-L-methionine-dependent methyltransferases"/>
    <property type="match status" value="1"/>
</dbReference>
<proteinExistence type="predicted"/>
<dbReference type="PANTHER" id="PTHR43861:SF1">
    <property type="entry name" value="TRANS-ACONITATE 2-METHYLTRANSFERASE"/>
    <property type="match status" value="1"/>
</dbReference>
<dbReference type="InterPro" id="IPR041698">
    <property type="entry name" value="Methyltransf_25"/>
</dbReference>
<dbReference type="CDD" id="cd02440">
    <property type="entry name" value="AdoMet_MTases"/>
    <property type="match status" value="1"/>
</dbReference>
<dbReference type="EMBL" id="SADV01000034">
    <property type="protein sequence ID" value="TQR27711.1"/>
    <property type="molecule type" value="Genomic_DNA"/>
</dbReference>
<comment type="caution">
    <text evidence="4">The sequence shown here is derived from an EMBL/GenBank/DDBJ whole genome shotgun (WGS) entry which is preliminary data.</text>
</comment>
<dbReference type="OrthoDB" id="9811589at2"/>
<feature type="domain" description="Methyltransferase" evidence="3">
    <location>
        <begin position="40"/>
        <end position="135"/>
    </location>
</feature>
<reference evidence="4 5" key="1">
    <citation type="submission" date="2018-03" db="EMBL/GenBank/DDBJ databases">
        <title>Aerobic endospore-forming bacteria genome sequencing and assembly.</title>
        <authorList>
            <person name="Cavalcante D.A."/>
            <person name="Driks A."/>
            <person name="Putonti C."/>
            <person name="De-Souza M.T."/>
        </authorList>
    </citation>
    <scope>NUCLEOTIDE SEQUENCE [LARGE SCALE GENOMIC DNA]</scope>
    <source>
        <strain evidence="4 5">SDF0037</strain>
    </source>
</reference>
<name>A0A544U818_LYSSH</name>
<dbReference type="Pfam" id="PF13649">
    <property type="entry name" value="Methyltransf_25"/>
    <property type="match status" value="1"/>
</dbReference>
<accession>A0A544U818</accession>
<dbReference type="Gene3D" id="3.40.50.150">
    <property type="entry name" value="Vaccinia Virus protein VP39"/>
    <property type="match status" value="1"/>
</dbReference>
<keyword evidence="1 4" id="KW-0489">Methyltransferase</keyword>
<dbReference type="Gene3D" id="2.20.25.110">
    <property type="entry name" value="S-adenosyl-L-methionine-dependent methyltransferases"/>
    <property type="match status" value="1"/>
</dbReference>
<evidence type="ECO:0000313" key="5">
    <source>
        <dbReference type="Proteomes" id="UP000317944"/>
    </source>
</evidence>
<dbReference type="Proteomes" id="UP000317944">
    <property type="component" value="Unassembled WGS sequence"/>
</dbReference>
<dbReference type="InterPro" id="IPR029063">
    <property type="entry name" value="SAM-dependent_MTases_sf"/>
</dbReference>
<gene>
    <name evidence="4" type="ORF">C7Y47_22875</name>
</gene>
<dbReference type="GO" id="GO:0032259">
    <property type="term" value="P:methylation"/>
    <property type="evidence" value="ECO:0007669"/>
    <property type="project" value="UniProtKB-KW"/>
</dbReference>
<sequence>MILDNTEEYDNPTLYDKENEPYLPEMPFLLKWASKKEGTIIDVACGTGRTTIPLAKKGHKLIGVDIHKGMLDEAKKKASNLDLQIDWVEQDCTKMNLNIKSNLIYSVGNSFQHFLTNESQDALLSSVNKHLEIDGIFIFGTRFPSVEELLQPPTEEYWRTYIDSETLNTVDVYTISNYDSLNQIQHYTTIRKYKNMDGEIIDENKTNISLRYVFPKEMERILSANGFEIVHRYKDWKQAPLTNDSYEMIYVCKKIR</sequence>
<dbReference type="GO" id="GO:0008168">
    <property type="term" value="F:methyltransferase activity"/>
    <property type="evidence" value="ECO:0007669"/>
    <property type="project" value="UniProtKB-KW"/>
</dbReference>
<dbReference type="AlphaFoldDB" id="A0A544U818"/>
<dbReference type="PANTHER" id="PTHR43861">
    <property type="entry name" value="TRANS-ACONITATE 2-METHYLTRANSFERASE-RELATED"/>
    <property type="match status" value="1"/>
</dbReference>
<evidence type="ECO:0000256" key="2">
    <source>
        <dbReference type="ARBA" id="ARBA00022679"/>
    </source>
</evidence>
<dbReference type="RefSeq" id="WP_142510847.1">
    <property type="nucleotide sequence ID" value="NZ_SADV01000034.1"/>
</dbReference>
<keyword evidence="2" id="KW-0808">Transferase</keyword>
<evidence type="ECO:0000313" key="4">
    <source>
        <dbReference type="EMBL" id="TQR27711.1"/>
    </source>
</evidence>
<protein>
    <submittedName>
        <fullName evidence="4">Class I SAM-dependent methyltransferase</fullName>
    </submittedName>
</protein>